<evidence type="ECO:0000313" key="3">
    <source>
        <dbReference type="Proteomes" id="UP000447873"/>
    </source>
</evidence>
<gene>
    <name evidence="2" type="ORF">EG328_008697</name>
</gene>
<dbReference type="Proteomes" id="UP000447873">
    <property type="component" value="Unassembled WGS sequence"/>
</dbReference>
<protein>
    <submittedName>
        <fullName evidence="2">Uncharacterized protein</fullName>
    </submittedName>
</protein>
<feature type="compositionally biased region" description="Polar residues" evidence="1">
    <location>
        <begin position="331"/>
        <end position="357"/>
    </location>
</feature>
<evidence type="ECO:0000256" key="1">
    <source>
        <dbReference type="SAM" id="MobiDB-lite"/>
    </source>
</evidence>
<accession>A0A8H3VIP8</accession>
<evidence type="ECO:0000313" key="2">
    <source>
        <dbReference type="EMBL" id="KAE9988680.1"/>
    </source>
</evidence>
<organism evidence="2 3">
    <name type="scientific">Venturia inaequalis</name>
    <name type="common">Apple scab fungus</name>
    <dbReference type="NCBI Taxonomy" id="5025"/>
    <lineage>
        <taxon>Eukaryota</taxon>
        <taxon>Fungi</taxon>
        <taxon>Dikarya</taxon>
        <taxon>Ascomycota</taxon>
        <taxon>Pezizomycotina</taxon>
        <taxon>Dothideomycetes</taxon>
        <taxon>Pleosporomycetidae</taxon>
        <taxon>Venturiales</taxon>
        <taxon>Venturiaceae</taxon>
        <taxon>Venturia</taxon>
    </lineage>
</organism>
<reference evidence="2 3" key="1">
    <citation type="submission" date="2018-12" db="EMBL/GenBank/DDBJ databases">
        <title>Venturia inaequalis Genome Resource.</title>
        <authorList>
            <person name="Lichtner F.J."/>
        </authorList>
    </citation>
    <scope>NUCLEOTIDE SEQUENCE [LARGE SCALE GENOMIC DNA]</scope>
    <source>
        <strain evidence="2 3">120213</strain>
    </source>
</reference>
<feature type="compositionally biased region" description="Polar residues" evidence="1">
    <location>
        <begin position="278"/>
        <end position="290"/>
    </location>
</feature>
<proteinExistence type="predicted"/>
<feature type="region of interest" description="Disordered" evidence="1">
    <location>
        <begin position="268"/>
        <end position="357"/>
    </location>
</feature>
<comment type="caution">
    <text evidence="2">The sequence shown here is derived from an EMBL/GenBank/DDBJ whole genome shotgun (WGS) entry which is preliminary data.</text>
</comment>
<sequence>MSASAMARAAALPTPGSLRKVSTASSSSWSYNASTIACGNCPGCNYKHAGLNITLRFSHSRPLDFNPVACNRCGEIILSIGTKRPSYAEQSLSQSMVVLAASAQVFGAVAAPTINLPEIARKISNISQDQGPMLANRTVARDFAATVPQPQHATLQKQPGNRPSSRVIRKNMKRAFDSLPKRIKFMFVRHITWKTAPGRLPTTVEEPVVVENMVPPSLLPDRRYSEAPIMAHRKDYQRNCNYPVKDHGCDCTGRCHCSKLGHRPSIRSDSSDLFHVRPQSSQGEGTISSGSEDKEAKRPLSKHSEDLNGMGGGFGGRVDSSGHLGVASLHGRNNSLGGSTDISDGSSNDFVTPPSLSQELGHFVRPHLRGF</sequence>
<feature type="compositionally biased region" description="Basic and acidic residues" evidence="1">
    <location>
        <begin position="291"/>
        <end position="306"/>
    </location>
</feature>
<dbReference type="EMBL" id="WNWS01000005">
    <property type="protein sequence ID" value="KAE9988680.1"/>
    <property type="molecule type" value="Genomic_DNA"/>
</dbReference>
<name>A0A8H3VIP8_VENIN</name>
<dbReference type="AlphaFoldDB" id="A0A8H3VIP8"/>